<reference evidence="2 3" key="1">
    <citation type="submission" date="2019-10" db="EMBL/GenBank/DDBJ databases">
        <authorList>
            <person name="Palmer J.M."/>
        </authorList>
    </citation>
    <scope>NUCLEOTIDE SEQUENCE [LARGE SCALE GENOMIC DNA]</scope>
    <source>
        <strain evidence="2 3">TWF718</strain>
    </source>
</reference>
<feature type="compositionally biased region" description="Gly residues" evidence="1">
    <location>
        <begin position="135"/>
        <end position="145"/>
    </location>
</feature>
<proteinExistence type="predicted"/>
<keyword evidence="3" id="KW-1185">Reference proteome</keyword>
<dbReference type="PANTHER" id="PTHR40069">
    <property type="entry name" value="YWBE PROTEIN"/>
    <property type="match status" value="1"/>
</dbReference>
<sequence length="302" mass="31143">MSSHPHPPPTAPPPHGNRGGHGGGRGQGQGQGQSHGRSRGRGRGRGGGPQYPRPGPSAFSATNGSNTVPRHSVIHTNTPVSIILKEDQPTGRQVTGLVADVLTRGDHHRGVKVRLKDGRVGRVQRVLEGGVSESSGGGQAVGGAPSGAVATEGGSSGFQDSNWGGRGGRGGNRGDYRGDYRGGRGRGRGRGGFRPYSTSSPRGEDGNERSEATYDLTAFVRGGGRGGGRGGRNGYWRGGRGAGNINTGGFSGYGEEIQLSPLGSEEFLENGPKEDPVVRCPVCGDFEGDETAVSHHVEAHFT</sequence>
<feature type="region of interest" description="Disordered" evidence="1">
    <location>
        <begin position="130"/>
        <end position="212"/>
    </location>
</feature>
<dbReference type="Proteomes" id="UP001313282">
    <property type="component" value="Unassembled WGS sequence"/>
</dbReference>
<evidence type="ECO:0000256" key="1">
    <source>
        <dbReference type="SAM" id="MobiDB-lite"/>
    </source>
</evidence>
<evidence type="ECO:0000313" key="2">
    <source>
        <dbReference type="EMBL" id="KAK6345276.1"/>
    </source>
</evidence>
<feature type="compositionally biased region" description="Basic and acidic residues" evidence="1">
    <location>
        <begin position="172"/>
        <end position="182"/>
    </location>
</feature>
<feature type="region of interest" description="Disordered" evidence="1">
    <location>
        <begin position="1"/>
        <end position="75"/>
    </location>
</feature>
<gene>
    <name evidence="2" type="ORF">TWF718_007201</name>
</gene>
<feature type="compositionally biased region" description="Polar residues" evidence="1">
    <location>
        <begin position="59"/>
        <end position="75"/>
    </location>
</feature>
<protein>
    <submittedName>
        <fullName evidence="2">Uncharacterized protein</fullName>
    </submittedName>
</protein>
<feature type="compositionally biased region" description="Pro residues" evidence="1">
    <location>
        <begin position="1"/>
        <end position="15"/>
    </location>
</feature>
<accession>A0AAN8MYG6</accession>
<dbReference type="AlphaFoldDB" id="A0AAN8MYG6"/>
<evidence type="ECO:0000313" key="3">
    <source>
        <dbReference type="Proteomes" id="UP001313282"/>
    </source>
</evidence>
<dbReference type="EMBL" id="JAVHNR010000004">
    <property type="protein sequence ID" value="KAK6345276.1"/>
    <property type="molecule type" value="Genomic_DNA"/>
</dbReference>
<dbReference type="NCBIfam" id="TIGR03833">
    <property type="entry name" value="YwbE family protein"/>
    <property type="match status" value="1"/>
</dbReference>
<name>A0AAN8MYG6_9PEZI</name>
<dbReference type="InterPro" id="IPR019240">
    <property type="entry name" value="DUF2196"/>
</dbReference>
<feature type="compositionally biased region" description="Basic and acidic residues" evidence="1">
    <location>
        <begin position="202"/>
        <end position="212"/>
    </location>
</feature>
<organism evidence="2 3">
    <name type="scientific">Orbilia javanica</name>
    <dbReference type="NCBI Taxonomy" id="47235"/>
    <lineage>
        <taxon>Eukaryota</taxon>
        <taxon>Fungi</taxon>
        <taxon>Dikarya</taxon>
        <taxon>Ascomycota</taxon>
        <taxon>Pezizomycotina</taxon>
        <taxon>Orbiliomycetes</taxon>
        <taxon>Orbiliales</taxon>
        <taxon>Orbiliaceae</taxon>
        <taxon>Orbilia</taxon>
    </lineage>
</organism>
<dbReference type="PANTHER" id="PTHR40069:SF1">
    <property type="entry name" value="YWBE PROTEIN"/>
    <property type="match status" value="1"/>
</dbReference>
<dbReference type="Pfam" id="PF09962">
    <property type="entry name" value="DUF2196"/>
    <property type="match status" value="1"/>
</dbReference>
<comment type="caution">
    <text evidence="2">The sequence shown here is derived from an EMBL/GenBank/DDBJ whole genome shotgun (WGS) entry which is preliminary data.</text>
</comment>
<feature type="compositionally biased region" description="Gly residues" evidence="1">
    <location>
        <begin position="17"/>
        <end position="33"/>
    </location>
</feature>